<evidence type="ECO:0000313" key="2">
    <source>
        <dbReference type="Proteomes" id="UP000077315"/>
    </source>
</evidence>
<dbReference type="VEuPathDB" id="FungiDB:PHYBLDRAFT_61747"/>
<proteinExistence type="predicted"/>
<keyword evidence="2" id="KW-1185">Reference proteome</keyword>
<accession>A0A167R2F9</accession>
<dbReference type="Proteomes" id="UP000077315">
    <property type="component" value="Unassembled WGS sequence"/>
</dbReference>
<dbReference type="AlphaFoldDB" id="A0A167R2F9"/>
<dbReference type="RefSeq" id="XP_018298734.1">
    <property type="nucleotide sequence ID" value="XM_018440850.1"/>
</dbReference>
<evidence type="ECO:0000313" key="1">
    <source>
        <dbReference type="EMBL" id="OAD80694.1"/>
    </source>
</evidence>
<sequence>MIFSINSTSLTISKFYRYSSLFVVRITVRNREYDQVNLFRDLLIRNQCQSIGRTPTKRFQKGISFNRIWWFDLGQRNISTKIVMLYCRFSPDHDDFDRHSLGSENKGTVSMIVSNISISISVGIRNQIK</sequence>
<name>A0A167R2F9_PHYB8</name>
<dbReference type="InParanoid" id="A0A167R2F9"/>
<reference evidence="2" key="1">
    <citation type="submission" date="2015-06" db="EMBL/GenBank/DDBJ databases">
        <title>Expansion of signal transduction pathways in fungi by whole-genome duplication.</title>
        <authorList>
            <consortium name="DOE Joint Genome Institute"/>
            <person name="Corrochano L.M."/>
            <person name="Kuo A."/>
            <person name="Marcet-Houben M."/>
            <person name="Polaino S."/>
            <person name="Salamov A."/>
            <person name="Villalobos J.M."/>
            <person name="Alvarez M.I."/>
            <person name="Avalos J."/>
            <person name="Benito E.P."/>
            <person name="Benoit I."/>
            <person name="Burger G."/>
            <person name="Camino L.P."/>
            <person name="Canovas D."/>
            <person name="Cerda-Olmedo E."/>
            <person name="Cheng J.-F."/>
            <person name="Dominguez A."/>
            <person name="Elias M."/>
            <person name="Eslava A.P."/>
            <person name="Glaser F."/>
            <person name="Grimwood J."/>
            <person name="Gutierrez G."/>
            <person name="Heitman J."/>
            <person name="Henrissat B."/>
            <person name="Iturriaga E.A."/>
            <person name="Lang B.F."/>
            <person name="Lavin J.L."/>
            <person name="Lee S."/>
            <person name="Li W."/>
            <person name="Lindquist E."/>
            <person name="Lopez-Garcia S."/>
            <person name="Luque E.M."/>
            <person name="Marcos A.T."/>
            <person name="Martin J."/>
            <person name="McCluskey K."/>
            <person name="Medina H.R."/>
            <person name="Miralles-Duran A."/>
            <person name="Miyazaki A."/>
            <person name="Munoz-Torres E."/>
            <person name="Oguiza J.A."/>
            <person name="Ohm R."/>
            <person name="Olmedo M."/>
            <person name="Orejas M."/>
            <person name="Ortiz-Castellanos L."/>
            <person name="Pisabarro A.G."/>
            <person name="Rodriguez-Romero J."/>
            <person name="Ruiz-Herrera J."/>
            <person name="Ruiz-Vazquez R."/>
            <person name="Sanz C."/>
            <person name="Schackwitz W."/>
            <person name="Schmutz J."/>
            <person name="Shahriari M."/>
            <person name="Shelest E."/>
            <person name="Silva-Franco F."/>
            <person name="Soanes D."/>
            <person name="Syed K."/>
            <person name="Tagua V.G."/>
            <person name="Talbot N.J."/>
            <person name="Thon M."/>
            <person name="De vries R.P."/>
            <person name="Wiebenga A."/>
            <person name="Yadav J.S."/>
            <person name="Braun E.L."/>
            <person name="Baker S."/>
            <person name="Garre V."/>
            <person name="Horwitz B."/>
            <person name="Torres-Martinez S."/>
            <person name="Idnurm A."/>
            <person name="Herrera-Estrella A."/>
            <person name="Gabaldon T."/>
            <person name="Grigoriev I.V."/>
        </authorList>
    </citation>
    <scope>NUCLEOTIDE SEQUENCE [LARGE SCALE GENOMIC DNA]</scope>
    <source>
        <strain evidence="2">NRRL 1555(-)</strain>
    </source>
</reference>
<gene>
    <name evidence="1" type="ORF">PHYBLDRAFT_61747</name>
</gene>
<dbReference type="EMBL" id="KV440971">
    <property type="protein sequence ID" value="OAD80694.1"/>
    <property type="molecule type" value="Genomic_DNA"/>
</dbReference>
<dbReference type="GeneID" id="29001756"/>
<organism evidence="1 2">
    <name type="scientific">Phycomyces blakesleeanus (strain ATCC 8743b / DSM 1359 / FGSC 10004 / NBRC 33097 / NRRL 1555)</name>
    <dbReference type="NCBI Taxonomy" id="763407"/>
    <lineage>
        <taxon>Eukaryota</taxon>
        <taxon>Fungi</taxon>
        <taxon>Fungi incertae sedis</taxon>
        <taxon>Mucoromycota</taxon>
        <taxon>Mucoromycotina</taxon>
        <taxon>Mucoromycetes</taxon>
        <taxon>Mucorales</taxon>
        <taxon>Phycomycetaceae</taxon>
        <taxon>Phycomyces</taxon>
    </lineage>
</organism>
<protein>
    <submittedName>
        <fullName evidence="1">Uncharacterized protein</fullName>
    </submittedName>
</protein>